<dbReference type="SUPFAM" id="SSF51735">
    <property type="entry name" value="NAD(P)-binding Rossmann-fold domains"/>
    <property type="match status" value="1"/>
</dbReference>
<feature type="domain" description="Ketopantoate reductase C-terminal" evidence="6">
    <location>
        <begin position="178"/>
        <end position="303"/>
    </location>
</feature>
<dbReference type="Gene3D" id="1.10.1040.10">
    <property type="entry name" value="N-(1-d-carboxylethyl)-l-norvaline Dehydrogenase, domain 2"/>
    <property type="match status" value="1"/>
</dbReference>
<dbReference type="InterPro" id="IPR051402">
    <property type="entry name" value="KPR-Related"/>
</dbReference>
<dbReference type="PANTHER" id="PTHR21708:SF26">
    <property type="entry name" value="2-DEHYDROPANTOATE 2-REDUCTASE"/>
    <property type="match status" value="1"/>
</dbReference>
<dbReference type="HOGENOM" id="CLU_031468_0_0_9"/>
<evidence type="ECO:0000259" key="6">
    <source>
        <dbReference type="Pfam" id="PF08546"/>
    </source>
</evidence>
<evidence type="ECO:0000259" key="5">
    <source>
        <dbReference type="Pfam" id="PF02558"/>
    </source>
</evidence>
<dbReference type="InterPro" id="IPR013328">
    <property type="entry name" value="6PGD_dom2"/>
</dbReference>
<dbReference type="PATRIC" id="fig|931276.5.peg.5059"/>
<evidence type="ECO:0000256" key="4">
    <source>
        <dbReference type="RuleBase" id="RU362068"/>
    </source>
</evidence>
<protein>
    <recommendedName>
        <fullName evidence="4">2-dehydropantoate 2-reductase</fullName>
        <ecNumber evidence="4">1.1.1.169</ecNumber>
    </recommendedName>
    <alternativeName>
        <fullName evidence="4">Ketopantoate reductase</fullName>
    </alternativeName>
</protein>
<keyword evidence="2 4" id="KW-0521">NADP</keyword>
<dbReference type="UniPathway" id="UPA00028">
    <property type="reaction ID" value="UER00004"/>
</dbReference>
<dbReference type="EMBL" id="CP004121">
    <property type="protein sequence ID" value="AGF58769.1"/>
    <property type="molecule type" value="Genomic_DNA"/>
</dbReference>
<feature type="domain" description="Ketopantoate reductase N-terminal" evidence="5">
    <location>
        <begin position="3"/>
        <end position="152"/>
    </location>
</feature>
<dbReference type="NCBIfam" id="TIGR00745">
    <property type="entry name" value="apbA_panE"/>
    <property type="match status" value="1"/>
</dbReference>
<keyword evidence="8" id="KW-1185">Reference proteome</keyword>
<dbReference type="Pfam" id="PF02558">
    <property type="entry name" value="ApbA"/>
    <property type="match status" value="1"/>
</dbReference>
<dbReference type="OrthoDB" id="9793586at2"/>
<keyword evidence="3 4" id="KW-0560">Oxidoreductase</keyword>
<reference evidence="7 8" key="1">
    <citation type="submission" date="2013-02" db="EMBL/GenBank/DDBJ databases">
        <title>Genome sequence of Clostridium saccharoperbutylacetonicum N1-4(HMT).</title>
        <authorList>
            <person name="Poehlein A."/>
            <person name="Daniel R."/>
        </authorList>
    </citation>
    <scope>NUCLEOTIDE SEQUENCE [LARGE SCALE GENOMIC DNA]</scope>
    <source>
        <strain evidence="8">N1-4(HMT)</strain>
    </source>
</reference>
<dbReference type="eggNOG" id="COG1893">
    <property type="taxonomic scope" value="Bacteria"/>
</dbReference>
<evidence type="ECO:0000313" key="8">
    <source>
        <dbReference type="Proteomes" id="UP000011728"/>
    </source>
</evidence>
<dbReference type="AlphaFoldDB" id="M1MLJ1"/>
<dbReference type="Pfam" id="PF08546">
    <property type="entry name" value="ApbA_C"/>
    <property type="match status" value="1"/>
</dbReference>
<evidence type="ECO:0000256" key="1">
    <source>
        <dbReference type="ARBA" id="ARBA00007870"/>
    </source>
</evidence>
<dbReference type="SUPFAM" id="SSF48179">
    <property type="entry name" value="6-phosphogluconate dehydrogenase C-terminal domain-like"/>
    <property type="match status" value="1"/>
</dbReference>
<accession>M1MLJ1</accession>
<dbReference type="FunFam" id="3.40.50.720:FF:000307">
    <property type="entry name" value="2-dehydropantoate 2-reductase"/>
    <property type="match status" value="1"/>
</dbReference>
<proteinExistence type="inferred from homology"/>
<comment type="catalytic activity">
    <reaction evidence="4">
        <text>(R)-pantoate + NADP(+) = 2-dehydropantoate + NADPH + H(+)</text>
        <dbReference type="Rhea" id="RHEA:16233"/>
        <dbReference type="ChEBI" id="CHEBI:11561"/>
        <dbReference type="ChEBI" id="CHEBI:15378"/>
        <dbReference type="ChEBI" id="CHEBI:15980"/>
        <dbReference type="ChEBI" id="CHEBI:57783"/>
        <dbReference type="ChEBI" id="CHEBI:58349"/>
        <dbReference type="EC" id="1.1.1.169"/>
    </reaction>
</comment>
<evidence type="ECO:0000256" key="2">
    <source>
        <dbReference type="ARBA" id="ARBA00022857"/>
    </source>
</evidence>
<dbReference type="InterPro" id="IPR013332">
    <property type="entry name" value="KPR_N"/>
</dbReference>
<dbReference type="STRING" id="36745.CLSAP_47880"/>
<dbReference type="GO" id="GO:0005737">
    <property type="term" value="C:cytoplasm"/>
    <property type="evidence" value="ECO:0007669"/>
    <property type="project" value="TreeGrafter"/>
</dbReference>
<dbReference type="InterPro" id="IPR008927">
    <property type="entry name" value="6-PGluconate_DH-like_C_sf"/>
</dbReference>
<dbReference type="GO" id="GO:0008677">
    <property type="term" value="F:2-dehydropantoate 2-reductase activity"/>
    <property type="evidence" value="ECO:0007669"/>
    <property type="project" value="UniProtKB-EC"/>
</dbReference>
<comment type="pathway">
    <text evidence="4">Cofactor biosynthesis; (R)-pantothenate biosynthesis; (R)-pantoate from 3-methyl-2-oxobutanoate: step 2/2.</text>
</comment>
<dbReference type="RefSeq" id="WP_015395077.1">
    <property type="nucleotide sequence ID" value="NC_020291.1"/>
</dbReference>
<dbReference type="KEGG" id="csr:Cspa_c50160"/>
<organism evidence="7 8">
    <name type="scientific">Clostridium saccharoperbutylacetonicum N1-4(HMT)</name>
    <dbReference type="NCBI Taxonomy" id="931276"/>
    <lineage>
        <taxon>Bacteria</taxon>
        <taxon>Bacillati</taxon>
        <taxon>Bacillota</taxon>
        <taxon>Clostridia</taxon>
        <taxon>Eubacteriales</taxon>
        <taxon>Clostridiaceae</taxon>
        <taxon>Clostridium</taxon>
    </lineage>
</organism>
<name>M1MLJ1_9CLOT</name>
<evidence type="ECO:0000256" key="3">
    <source>
        <dbReference type="ARBA" id="ARBA00023002"/>
    </source>
</evidence>
<comment type="function">
    <text evidence="4">Catalyzes the NADPH-dependent reduction of ketopantoate into pantoic acid.</text>
</comment>
<gene>
    <name evidence="7" type="ORF">Cspa_c50160</name>
</gene>
<sequence>MKICMLGAGALGSTIGGTLAKGGSEVYFIDQWEEHINKINENGLKLTDGKEDYFVNVKGKTSPEGIGYADLVIVLVKSFATKTAIENASSIIGPNTLVMSLQNGLGNEEVIAEVVGKERVLGGKTYVGGVLLEAGYVSAGVKGKYTYIGELDGKMTERVKAVADEFNKAGLLCEVSDNITGMIWDKLLINVATGALSGITRLPYGGLYDEPRIKACAVAAVQEGINVAKAAGVKLKSEDPEYAWNAASEGLPPTFKASILQSIEMGRPTEVTFINGSVVEWGKKYGIPTPVNETLVACVTGIERWLKDYANKQ</sequence>
<dbReference type="InterPro" id="IPR036291">
    <property type="entry name" value="NAD(P)-bd_dom_sf"/>
</dbReference>
<dbReference type="GO" id="GO:0015940">
    <property type="term" value="P:pantothenate biosynthetic process"/>
    <property type="evidence" value="ECO:0007669"/>
    <property type="project" value="UniProtKB-UniPathway"/>
</dbReference>
<keyword evidence="4" id="KW-0566">Pantothenate biosynthesis</keyword>
<dbReference type="InterPro" id="IPR013752">
    <property type="entry name" value="KPA_reductase"/>
</dbReference>
<dbReference type="PANTHER" id="PTHR21708">
    <property type="entry name" value="PROBABLE 2-DEHYDROPANTOATE 2-REDUCTASE"/>
    <property type="match status" value="1"/>
</dbReference>
<comment type="similarity">
    <text evidence="1 4">Belongs to the ketopantoate reductase family.</text>
</comment>
<evidence type="ECO:0000313" key="7">
    <source>
        <dbReference type="EMBL" id="AGF58769.1"/>
    </source>
</evidence>
<dbReference type="Proteomes" id="UP000011728">
    <property type="component" value="Chromosome"/>
</dbReference>
<dbReference type="Gene3D" id="3.40.50.720">
    <property type="entry name" value="NAD(P)-binding Rossmann-like Domain"/>
    <property type="match status" value="1"/>
</dbReference>
<dbReference type="EC" id="1.1.1.169" evidence="4"/>
<dbReference type="InterPro" id="IPR003710">
    <property type="entry name" value="ApbA"/>
</dbReference>